<dbReference type="PROSITE" id="PS51257">
    <property type="entry name" value="PROKAR_LIPOPROTEIN"/>
    <property type="match status" value="1"/>
</dbReference>
<evidence type="ECO:0000313" key="5">
    <source>
        <dbReference type="Proteomes" id="UP001596058"/>
    </source>
</evidence>
<gene>
    <name evidence="4" type="ORF">ACFPZ3_02850</name>
</gene>
<evidence type="ECO:0000256" key="1">
    <source>
        <dbReference type="SAM" id="MobiDB-lite"/>
    </source>
</evidence>
<organism evidence="4 5">
    <name type="scientific">Nonomuraea insulae</name>
    <dbReference type="NCBI Taxonomy" id="1616787"/>
    <lineage>
        <taxon>Bacteria</taxon>
        <taxon>Bacillati</taxon>
        <taxon>Actinomycetota</taxon>
        <taxon>Actinomycetes</taxon>
        <taxon>Streptosporangiales</taxon>
        <taxon>Streptosporangiaceae</taxon>
        <taxon>Nonomuraea</taxon>
    </lineage>
</organism>
<sequence>MRKILLALAAVLVACWLPVPAAAAGNWAVTYVDPAPARFAGGQSYALGFWVLQHGTHPFEGKMSPVGLRFTRADGKSVEFGGTALPEAGHYATSVVLEEGVWRVEGVQGPFQPYQVGTLTVPGSLRIDPVPADLAGALTGANEDYWDAVRPPLPAPASATVQEVATAAPRVEPQPRDEESGVPAWTLLLAVAGGAVLAVGALRLPRLRRRRTEEPDPPVDASAETIVISG</sequence>
<comment type="caution">
    <text evidence="4">The sequence shown here is derived from an EMBL/GenBank/DDBJ whole genome shotgun (WGS) entry which is preliminary data.</text>
</comment>
<keyword evidence="5" id="KW-1185">Reference proteome</keyword>
<keyword evidence="2" id="KW-0472">Membrane</keyword>
<evidence type="ECO:0000313" key="4">
    <source>
        <dbReference type="EMBL" id="MFC5822786.1"/>
    </source>
</evidence>
<evidence type="ECO:0000256" key="3">
    <source>
        <dbReference type="SAM" id="SignalP"/>
    </source>
</evidence>
<reference evidence="5" key="1">
    <citation type="journal article" date="2019" name="Int. J. Syst. Evol. Microbiol.">
        <title>The Global Catalogue of Microorganisms (GCM) 10K type strain sequencing project: providing services to taxonomists for standard genome sequencing and annotation.</title>
        <authorList>
            <consortium name="The Broad Institute Genomics Platform"/>
            <consortium name="The Broad Institute Genome Sequencing Center for Infectious Disease"/>
            <person name="Wu L."/>
            <person name="Ma J."/>
        </authorList>
    </citation>
    <scope>NUCLEOTIDE SEQUENCE [LARGE SCALE GENOMIC DNA]</scope>
    <source>
        <strain evidence="5">CCUG 53903</strain>
    </source>
</reference>
<proteinExistence type="predicted"/>
<feature type="signal peptide" evidence="3">
    <location>
        <begin position="1"/>
        <end position="23"/>
    </location>
</feature>
<feature type="transmembrane region" description="Helical" evidence="2">
    <location>
        <begin position="182"/>
        <end position="202"/>
    </location>
</feature>
<dbReference type="EMBL" id="JBHSPA010000006">
    <property type="protein sequence ID" value="MFC5822786.1"/>
    <property type="molecule type" value="Genomic_DNA"/>
</dbReference>
<dbReference type="RefSeq" id="WP_379512338.1">
    <property type="nucleotide sequence ID" value="NZ_JBHSPA010000006.1"/>
</dbReference>
<keyword evidence="2" id="KW-1133">Transmembrane helix</keyword>
<keyword evidence="2" id="KW-0812">Transmembrane</keyword>
<feature type="region of interest" description="Disordered" evidence="1">
    <location>
        <begin position="211"/>
        <end position="230"/>
    </location>
</feature>
<dbReference type="Proteomes" id="UP001596058">
    <property type="component" value="Unassembled WGS sequence"/>
</dbReference>
<accession>A0ABW1CDJ5</accession>
<protein>
    <submittedName>
        <fullName evidence="4">Uncharacterized protein</fullName>
    </submittedName>
</protein>
<evidence type="ECO:0000256" key="2">
    <source>
        <dbReference type="SAM" id="Phobius"/>
    </source>
</evidence>
<feature type="chain" id="PRO_5046674888" evidence="3">
    <location>
        <begin position="24"/>
        <end position="230"/>
    </location>
</feature>
<name>A0ABW1CDJ5_9ACTN</name>
<keyword evidence="3" id="KW-0732">Signal</keyword>